<keyword evidence="2" id="KW-1185">Reference proteome</keyword>
<dbReference type="RefSeq" id="WP_264792943.1">
    <property type="nucleotide sequence ID" value="NZ_AP026867.1"/>
</dbReference>
<organism evidence="1 2">
    <name type="scientific">Aureispira anguillae</name>
    <dbReference type="NCBI Taxonomy" id="2864201"/>
    <lineage>
        <taxon>Bacteria</taxon>
        <taxon>Pseudomonadati</taxon>
        <taxon>Bacteroidota</taxon>
        <taxon>Saprospiria</taxon>
        <taxon>Saprospirales</taxon>
        <taxon>Saprospiraceae</taxon>
        <taxon>Aureispira</taxon>
    </lineage>
</organism>
<accession>A0A916DTE6</accession>
<protein>
    <submittedName>
        <fullName evidence="1">Uncharacterized protein</fullName>
    </submittedName>
</protein>
<dbReference type="Proteomes" id="UP001060919">
    <property type="component" value="Chromosome"/>
</dbReference>
<sequence length="572" mass="63635">MKTSFFFADHALYFLFFIIGFFPQSLYGQQPASTQHCPVHLLQSFPKDVTCFQKSDGEIALSYDSSSHINCVKLIKQIGNTNEYEGIRSFTPEKKFNSLASGSYRIICQLLDSSLCHIETNIKAKKEVQIKNFHIEKAPNSVTNEKGTITIEVDGGTKPYTLYLENTRIQENTTHQFSLGASKKNISRITSGTQILRVSDTHGCGNVDTVVHIKDALNFYSKKGSNQRATCNAKANFSVVFNNNNPSETNNFVITTVRIDQNKLEHIVESRKIFPPTGGTYFVPVQEIGRYHVSIRQGAMVEVHTFDHKLAKKPQLDVQIIDHPKLQDLSGGKIKIEIKNPESKKYTYAIHQQNTIVFNQTLETTAHTVQDLQAGFYSITVSDENGCKAIASSNQVKYLTTLSRATAQENFKKDMEQNQVDFVTCQCHRDRLERSRQIISITLASIGVTTSVLAAALTAGALTAPSTIAVIGIVGGSSTLASPIVREAGLKAKVALYEEKLNKIAEIKTLYNKLDTKVFAHGHWGSKEEATYNKLIEEISVKTSALTSDKKLSQLRLKCPRLAKKLAEAKQK</sequence>
<proteinExistence type="predicted"/>
<dbReference type="AlphaFoldDB" id="A0A916DTE6"/>
<dbReference type="KEGG" id="aup:AsAng_0025140"/>
<evidence type="ECO:0000313" key="2">
    <source>
        <dbReference type="Proteomes" id="UP001060919"/>
    </source>
</evidence>
<dbReference type="EMBL" id="AP026867">
    <property type="protein sequence ID" value="BDS11800.1"/>
    <property type="molecule type" value="Genomic_DNA"/>
</dbReference>
<name>A0A916DTE6_9BACT</name>
<reference evidence="1" key="1">
    <citation type="submission" date="2022-09" db="EMBL/GenBank/DDBJ databases">
        <title>Aureispira anguillicida sp. nov., isolated from Leptocephalus of Japanese eel Anguilla japonica.</title>
        <authorList>
            <person name="Yuasa K."/>
            <person name="Mekata T."/>
            <person name="Ikunari K."/>
        </authorList>
    </citation>
    <scope>NUCLEOTIDE SEQUENCE</scope>
    <source>
        <strain evidence="1">EL160426</strain>
    </source>
</reference>
<gene>
    <name evidence="1" type="ORF">AsAng_0025140</name>
</gene>
<evidence type="ECO:0000313" key="1">
    <source>
        <dbReference type="EMBL" id="BDS11800.1"/>
    </source>
</evidence>